<dbReference type="Pfam" id="PF00107">
    <property type="entry name" value="ADH_zinc_N"/>
    <property type="match status" value="1"/>
</dbReference>
<proteinExistence type="inferred from homology"/>
<keyword evidence="9" id="KW-0375">Hydrogen ion transport</keyword>
<dbReference type="Pfam" id="PF08240">
    <property type="entry name" value="ADH_N"/>
    <property type="match status" value="1"/>
</dbReference>
<accession>A0AAN7HPM5</accession>
<dbReference type="Gene3D" id="3.40.50.720">
    <property type="entry name" value="NAD(P)-binding Rossmann-like Domain"/>
    <property type="match status" value="1"/>
</dbReference>
<dbReference type="FunFam" id="3.40.50.720:FF:000068">
    <property type="entry name" value="Sorbitol dehydrogenase"/>
    <property type="match status" value="1"/>
</dbReference>
<evidence type="ECO:0000313" key="26">
    <source>
        <dbReference type="Proteomes" id="UP001303647"/>
    </source>
</evidence>
<keyword evidence="8" id="KW-0479">Metal-binding</keyword>
<comment type="pathway">
    <text evidence="18">Carbohydrate degradation; L-arabinose degradation via L-arabinitol; D-xylulose 5-phosphate from L-arabinose (fungal route): step 2/5.</text>
</comment>
<evidence type="ECO:0000256" key="11">
    <source>
        <dbReference type="ARBA" id="ARBA00022935"/>
    </source>
</evidence>
<evidence type="ECO:0000256" key="16">
    <source>
        <dbReference type="ARBA" id="ARBA00023136"/>
    </source>
</evidence>
<dbReference type="Proteomes" id="UP001303647">
    <property type="component" value="Unassembled WGS sequence"/>
</dbReference>
<dbReference type="InterPro" id="IPR006808">
    <property type="entry name" value="ATP_synth_F0_gsu_mt"/>
</dbReference>
<keyword evidence="10" id="KW-0862">Zinc</keyword>
<keyword evidence="12" id="KW-0560">Oxidoreductase</keyword>
<feature type="domain" description="Alcohol dehydrogenase-like C-terminal" evidence="23">
    <location>
        <begin position="210"/>
        <end position="341"/>
    </location>
</feature>
<dbReference type="GO" id="GO:0019568">
    <property type="term" value="P:arabinose catabolic process"/>
    <property type="evidence" value="ECO:0007669"/>
    <property type="project" value="UniProtKB-KW"/>
</dbReference>
<dbReference type="GO" id="GO:0031966">
    <property type="term" value="C:mitochondrial membrane"/>
    <property type="evidence" value="ECO:0007669"/>
    <property type="project" value="UniProtKB-SubCell"/>
</dbReference>
<evidence type="ECO:0000256" key="4">
    <source>
        <dbReference type="ARBA" id="ARBA00008072"/>
    </source>
</evidence>
<gene>
    <name evidence="25" type="ORF">C7999DRAFT_40780</name>
</gene>
<evidence type="ECO:0000256" key="22">
    <source>
        <dbReference type="SAM" id="MobiDB-lite"/>
    </source>
</evidence>
<dbReference type="GO" id="GO:0015078">
    <property type="term" value="F:proton transmembrane transporter activity"/>
    <property type="evidence" value="ECO:0007669"/>
    <property type="project" value="InterPro"/>
</dbReference>
<dbReference type="InterPro" id="IPR045306">
    <property type="entry name" value="SDH-like"/>
</dbReference>
<keyword evidence="14" id="KW-0406">Ion transport</keyword>
<evidence type="ECO:0000256" key="3">
    <source>
        <dbReference type="ARBA" id="ARBA00005699"/>
    </source>
</evidence>
<dbReference type="AlphaFoldDB" id="A0AAN7HPM5"/>
<dbReference type="CDD" id="cd05285">
    <property type="entry name" value="sorbitol_DH"/>
    <property type="match status" value="1"/>
</dbReference>
<comment type="similarity">
    <text evidence="3">Belongs to the ATPase g subunit family.</text>
</comment>
<dbReference type="SUPFAM" id="SSF50129">
    <property type="entry name" value="GroES-like"/>
    <property type="match status" value="1"/>
</dbReference>
<keyword evidence="15" id="KW-0496">Mitochondrion</keyword>
<evidence type="ECO:0000256" key="6">
    <source>
        <dbReference type="ARBA" id="ARBA00022448"/>
    </source>
</evidence>
<evidence type="ECO:0000256" key="17">
    <source>
        <dbReference type="ARBA" id="ARBA00023310"/>
    </source>
</evidence>
<keyword evidence="17" id="KW-0066">ATP synthesis</keyword>
<dbReference type="EMBL" id="MU857644">
    <property type="protein sequence ID" value="KAK4248028.1"/>
    <property type="molecule type" value="Genomic_DNA"/>
</dbReference>
<keyword evidence="16" id="KW-0472">Membrane</keyword>
<comment type="caution">
    <text evidence="25">The sequence shown here is derived from an EMBL/GenBank/DDBJ whole genome shotgun (WGS) entry which is preliminary data.</text>
</comment>
<evidence type="ECO:0000313" key="25">
    <source>
        <dbReference type="EMBL" id="KAK4248028.1"/>
    </source>
</evidence>
<evidence type="ECO:0000259" key="23">
    <source>
        <dbReference type="Pfam" id="PF00107"/>
    </source>
</evidence>
<evidence type="ECO:0000256" key="13">
    <source>
        <dbReference type="ARBA" id="ARBA00023027"/>
    </source>
</evidence>
<dbReference type="GO" id="GO:0015986">
    <property type="term" value="P:proton motive force-driven ATP synthesis"/>
    <property type="evidence" value="ECO:0007669"/>
    <property type="project" value="InterPro"/>
</dbReference>
<dbReference type="InterPro" id="IPR013154">
    <property type="entry name" value="ADH-like_N"/>
</dbReference>
<name>A0AAN7HPM5_9PEZI</name>
<comment type="similarity">
    <text evidence="4">Belongs to the zinc-containing alcohol dehydrogenase family.</text>
</comment>
<organism evidence="25 26">
    <name type="scientific">Corynascus novoguineensis</name>
    <dbReference type="NCBI Taxonomy" id="1126955"/>
    <lineage>
        <taxon>Eukaryota</taxon>
        <taxon>Fungi</taxon>
        <taxon>Dikarya</taxon>
        <taxon>Ascomycota</taxon>
        <taxon>Pezizomycotina</taxon>
        <taxon>Sordariomycetes</taxon>
        <taxon>Sordariomycetidae</taxon>
        <taxon>Sordariales</taxon>
        <taxon>Chaetomiaceae</taxon>
        <taxon>Corynascus</taxon>
    </lineage>
</organism>
<evidence type="ECO:0000256" key="14">
    <source>
        <dbReference type="ARBA" id="ARBA00023065"/>
    </source>
</evidence>
<keyword evidence="6" id="KW-0813">Transport</keyword>
<reference evidence="25" key="1">
    <citation type="journal article" date="2023" name="Mol. Phylogenet. Evol.">
        <title>Genome-scale phylogeny and comparative genomics of the fungal order Sordariales.</title>
        <authorList>
            <person name="Hensen N."/>
            <person name="Bonometti L."/>
            <person name="Westerberg I."/>
            <person name="Brannstrom I.O."/>
            <person name="Guillou S."/>
            <person name="Cros-Aarteil S."/>
            <person name="Calhoun S."/>
            <person name="Haridas S."/>
            <person name="Kuo A."/>
            <person name="Mondo S."/>
            <person name="Pangilinan J."/>
            <person name="Riley R."/>
            <person name="LaButti K."/>
            <person name="Andreopoulos B."/>
            <person name="Lipzen A."/>
            <person name="Chen C."/>
            <person name="Yan M."/>
            <person name="Daum C."/>
            <person name="Ng V."/>
            <person name="Clum A."/>
            <person name="Steindorff A."/>
            <person name="Ohm R.A."/>
            <person name="Martin F."/>
            <person name="Silar P."/>
            <person name="Natvig D.O."/>
            <person name="Lalanne C."/>
            <person name="Gautier V."/>
            <person name="Ament-Velasquez S.L."/>
            <person name="Kruys A."/>
            <person name="Hutchinson M.I."/>
            <person name="Powell A.J."/>
            <person name="Barry K."/>
            <person name="Miller A.N."/>
            <person name="Grigoriev I.V."/>
            <person name="Debuchy R."/>
            <person name="Gladieux P."/>
            <person name="Hiltunen Thoren M."/>
            <person name="Johannesson H."/>
        </authorList>
    </citation>
    <scope>NUCLEOTIDE SEQUENCE</scope>
    <source>
        <strain evidence="25">CBS 359.72</strain>
    </source>
</reference>
<comment type="subcellular location">
    <subcellularLocation>
        <location evidence="2">Mitochondrion membrane</location>
    </subcellularLocation>
</comment>
<evidence type="ECO:0000256" key="5">
    <source>
        <dbReference type="ARBA" id="ARBA00011881"/>
    </source>
</evidence>
<feature type="compositionally biased region" description="Low complexity" evidence="22">
    <location>
        <begin position="7"/>
        <end position="21"/>
    </location>
</feature>
<dbReference type="PANTHER" id="PTHR43161:SF12">
    <property type="entry name" value="L-ARABINITOL 4-DEHYDROGENASE"/>
    <property type="match status" value="1"/>
</dbReference>
<dbReference type="GO" id="GO:0045259">
    <property type="term" value="C:proton-transporting ATP synthase complex"/>
    <property type="evidence" value="ECO:0007669"/>
    <property type="project" value="UniProtKB-KW"/>
</dbReference>
<keyword evidence="26" id="KW-1185">Reference proteome</keyword>
<evidence type="ECO:0000256" key="20">
    <source>
        <dbReference type="ARBA" id="ARBA00039783"/>
    </source>
</evidence>
<evidence type="ECO:0000256" key="2">
    <source>
        <dbReference type="ARBA" id="ARBA00004325"/>
    </source>
</evidence>
<feature type="domain" description="Alcohol dehydrogenase-like N-terminal" evidence="24">
    <location>
        <begin position="60"/>
        <end position="172"/>
    </location>
</feature>
<comment type="subunit">
    <text evidence="5">Homotetramer.</text>
</comment>
<dbReference type="Gene3D" id="3.90.180.10">
    <property type="entry name" value="Medium-chain alcohol dehydrogenases, catalytic domain"/>
    <property type="match status" value="1"/>
</dbReference>
<sequence>MNGIKSANGTNGANGINGTNGTPKASKANIGVFTNPNHDLWVSEAAPTLESVQKGEDLKEGQVTVAIRSTGICGSDVHFWKHGCIGPMIVGCDHVLGHESAGEIIAVHPSVTSLKVGDRVAVEPQVICNECEPCLTGRYNGCEKVDFLSTPPVPGLLRRYVNHPAVWCHKIGDMSYEDGAMLEPLSVALAGLQRAEVRLGDPVLVCGAGPIGLITMLCCKAAGACPLVITDIDEGRLRFAKEICPEVITHKVERLSAEESAKAIVKSFGGIEPAVALECTGVESSIAAAIWAVKFGGKVFVIGVGKNEIQIPFMRASVREVDLQFQYRYCNTWPRAIRLIQNGVVDLKRLVTHRFGLEDAIKAFETASDPKTGAIKQSPTTPSPIRNCSPAAPQIPPTKLASAAAQSAISLNLKITPKMSFALVMRRSGLSMGRTLARFESTASSTTTKAAEAAKQNASQASSTASEASSKATQGLSRVASTAGPAIANAAKGISGALGRVGGRTGRLVAFVERQTPLVVYYSKVGLEVAKLVFKGQNMTPPSLSTFQAYFQNLWKQLQRPGAFISSLAQSANPQRLRNLSRTQVAAGGVLLAECLGFFTVGEMIGRFKLIGYHGETHAAHH</sequence>
<dbReference type="GO" id="GO:0003939">
    <property type="term" value="F:L-iditol 2-dehydrogenase (NAD+) activity"/>
    <property type="evidence" value="ECO:0007669"/>
    <property type="project" value="TreeGrafter"/>
</dbReference>
<dbReference type="Pfam" id="PF04718">
    <property type="entry name" value="ATP-synt_G"/>
    <property type="match status" value="1"/>
</dbReference>
<feature type="region of interest" description="Disordered" evidence="22">
    <location>
        <begin position="1"/>
        <end position="21"/>
    </location>
</feature>
<keyword evidence="11" id="KW-0054">Arabinose catabolism</keyword>
<evidence type="ECO:0000256" key="10">
    <source>
        <dbReference type="ARBA" id="ARBA00022833"/>
    </source>
</evidence>
<evidence type="ECO:0000256" key="8">
    <source>
        <dbReference type="ARBA" id="ARBA00022723"/>
    </source>
</evidence>
<dbReference type="PANTHER" id="PTHR43161">
    <property type="entry name" value="SORBITOL DEHYDROGENASE"/>
    <property type="match status" value="1"/>
</dbReference>
<dbReference type="SUPFAM" id="SSF51735">
    <property type="entry name" value="NAD(P)-binding Rossmann-fold domains"/>
    <property type="match status" value="1"/>
</dbReference>
<dbReference type="InterPro" id="IPR036291">
    <property type="entry name" value="NAD(P)-bd_dom_sf"/>
</dbReference>
<evidence type="ECO:0000256" key="21">
    <source>
        <dbReference type="ARBA" id="ARBA00049317"/>
    </source>
</evidence>
<dbReference type="GO" id="GO:0050019">
    <property type="term" value="F:L-arabinitol 4-dehydrogenase activity"/>
    <property type="evidence" value="ECO:0007669"/>
    <property type="project" value="UniProtKB-EC"/>
</dbReference>
<evidence type="ECO:0000256" key="7">
    <source>
        <dbReference type="ARBA" id="ARBA00022547"/>
    </source>
</evidence>
<dbReference type="InterPro" id="IPR011032">
    <property type="entry name" value="GroES-like_sf"/>
</dbReference>
<evidence type="ECO:0000256" key="19">
    <source>
        <dbReference type="ARBA" id="ARBA00038954"/>
    </source>
</evidence>
<evidence type="ECO:0000256" key="18">
    <source>
        <dbReference type="ARBA" id="ARBA00037881"/>
    </source>
</evidence>
<keyword evidence="7" id="KW-0138">CF(0)</keyword>
<dbReference type="InterPro" id="IPR013149">
    <property type="entry name" value="ADH-like_C"/>
</dbReference>
<evidence type="ECO:0000259" key="24">
    <source>
        <dbReference type="Pfam" id="PF08240"/>
    </source>
</evidence>
<comment type="catalytic activity">
    <reaction evidence="21">
        <text>L-arabinitol + NAD(+) = L-xylulose + NADH + H(+)</text>
        <dbReference type="Rhea" id="RHEA:16381"/>
        <dbReference type="ChEBI" id="CHEBI:15378"/>
        <dbReference type="ChEBI" id="CHEBI:17399"/>
        <dbReference type="ChEBI" id="CHEBI:18403"/>
        <dbReference type="ChEBI" id="CHEBI:57540"/>
        <dbReference type="ChEBI" id="CHEBI:57945"/>
        <dbReference type="EC" id="1.1.1.12"/>
    </reaction>
</comment>
<evidence type="ECO:0000256" key="1">
    <source>
        <dbReference type="ARBA" id="ARBA00001947"/>
    </source>
</evidence>
<dbReference type="GO" id="GO:0006062">
    <property type="term" value="P:sorbitol catabolic process"/>
    <property type="evidence" value="ECO:0007669"/>
    <property type="project" value="TreeGrafter"/>
</dbReference>
<reference evidence="25" key="2">
    <citation type="submission" date="2023-05" db="EMBL/GenBank/DDBJ databases">
        <authorList>
            <consortium name="Lawrence Berkeley National Laboratory"/>
            <person name="Steindorff A."/>
            <person name="Hensen N."/>
            <person name="Bonometti L."/>
            <person name="Westerberg I."/>
            <person name="Brannstrom I.O."/>
            <person name="Guillou S."/>
            <person name="Cros-Aarteil S."/>
            <person name="Calhoun S."/>
            <person name="Haridas S."/>
            <person name="Kuo A."/>
            <person name="Mondo S."/>
            <person name="Pangilinan J."/>
            <person name="Riley R."/>
            <person name="Labutti K."/>
            <person name="Andreopoulos B."/>
            <person name="Lipzen A."/>
            <person name="Chen C."/>
            <person name="Yanf M."/>
            <person name="Daum C."/>
            <person name="Ng V."/>
            <person name="Clum A."/>
            <person name="Ohm R."/>
            <person name="Martin F."/>
            <person name="Silar P."/>
            <person name="Natvig D."/>
            <person name="Lalanne C."/>
            <person name="Gautier V."/>
            <person name="Ament-Velasquez S.L."/>
            <person name="Kruys A."/>
            <person name="Hutchinson M.I."/>
            <person name="Powell A.J."/>
            <person name="Barry K."/>
            <person name="Miller A.N."/>
            <person name="Grigoriev I.V."/>
            <person name="Debuchy R."/>
            <person name="Gladieux P."/>
            <person name="Thoren M.H."/>
            <person name="Johannesson H."/>
        </authorList>
    </citation>
    <scope>NUCLEOTIDE SEQUENCE</scope>
    <source>
        <strain evidence="25">CBS 359.72</strain>
    </source>
</reference>
<evidence type="ECO:0000256" key="15">
    <source>
        <dbReference type="ARBA" id="ARBA00023128"/>
    </source>
</evidence>
<dbReference type="GO" id="GO:0046872">
    <property type="term" value="F:metal ion binding"/>
    <property type="evidence" value="ECO:0007669"/>
    <property type="project" value="UniProtKB-KW"/>
</dbReference>
<evidence type="ECO:0000256" key="9">
    <source>
        <dbReference type="ARBA" id="ARBA00022781"/>
    </source>
</evidence>
<keyword evidence="11" id="KW-0119">Carbohydrate metabolism</keyword>
<comment type="cofactor">
    <cofactor evidence="1">
        <name>Zn(2+)</name>
        <dbReference type="ChEBI" id="CHEBI:29105"/>
    </cofactor>
</comment>
<dbReference type="EC" id="1.1.1.12" evidence="19"/>
<protein>
    <recommendedName>
        <fullName evidence="20">L-arabinitol 4-dehydrogenase</fullName>
        <ecNumber evidence="19">1.1.1.12</ecNumber>
    </recommendedName>
</protein>
<keyword evidence="13" id="KW-0520">NAD</keyword>
<evidence type="ECO:0000256" key="12">
    <source>
        <dbReference type="ARBA" id="ARBA00023002"/>
    </source>
</evidence>